<feature type="compositionally biased region" description="Polar residues" evidence="1">
    <location>
        <begin position="1"/>
        <end position="12"/>
    </location>
</feature>
<evidence type="ECO:0000259" key="2">
    <source>
        <dbReference type="Pfam" id="PF14016"/>
    </source>
</evidence>
<dbReference type="Proteomes" id="UP001556631">
    <property type="component" value="Unassembled WGS sequence"/>
</dbReference>
<feature type="region of interest" description="Disordered" evidence="1">
    <location>
        <begin position="1"/>
        <end position="41"/>
    </location>
</feature>
<organism evidence="3 4">
    <name type="scientific">Nocardioides eburneus</name>
    <dbReference type="NCBI Taxonomy" id="3231482"/>
    <lineage>
        <taxon>Bacteria</taxon>
        <taxon>Bacillati</taxon>
        <taxon>Actinomycetota</taxon>
        <taxon>Actinomycetes</taxon>
        <taxon>Propionibacteriales</taxon>
        <taxon>Nocardioidaceae</taxon>
        <taxon>Nocardioides</taxon>
    </lineage>
</organism>
<evidence type="ECO:0000313" key="4">
    <source>
        <dbReference type="Proteomes" id="UP001556631"/>
    </source>
</evidence>
<dbReference type="Pfam" id="PF14016">
    <property type="entry name" value="DUF4232"/>
    <property type="match status" value="1"/>
</dbReference>
<keyword evidence="4" id="KW-1185">Reference proteome</keyword>
<dbReference type="RefSeq" id="WP_367992579.1">
    <property type="nucleotide sequence ID" value="NZ_JBFPJR010000009.1"/>
</dbReference>
<feature type="domain" description="DUF4232" evidence="2">
    <location>
        <begin position="64"/>
        <end position="184"/>
    </location>
</feature>
<comment type="caution">
    <text evidence="3">The sequence shown here is derived from an EMBL/GenBank/DDBJ whole genome shotgun (WGS) entry which is preliminary data.</text>
</comment>
<dbReference type="EMBL" id="JBFPJR010000009">
    <property type="protein sequence ID" value="MEX0427316.1"/>
    <property type="molecule type" value="Genomic_DNA"/>
</dbReference>
<protein>
    <submittedName>
        <fullName evidence="3">DUF4232 domain-containing protein</fullName>
    </submittedName>
</protein>
<name>A0ABV3SWK6_9ACTN</name>
<sequence length="205" mass="21220">MPAQEPTTSQPPLSAGPPSEAELPPDWDQPGDGPLPTADAKLGDAALRALLRTRASEPDAADRCGPDEASARLEGFDAAAGHRYTGIRVTNTSSRPCTVSGVPGIGARGEWGHRFTLTVERGAPSSGHAGPVRLAPGEEAVSTLEWTGELAGHDAERASMLVVQLAAAQVPVRVPARIEGDTVPLDVGMLTTLRVAPFKPAEDGL</sequence>
<dbReference type="InterPro" id="IPR025326">
    <property type="entry name" value="DUF4232"/>
</dbReference>
<proteinExistence type="predicted"/>
<evidence type="ECO:0000313" key="3">
    <source>
        <dbReference type="EMBL" id="MEX0427316.1"/>
    </source>
</evidence>
<evidence type="ECO:0000256" key="1">
    <source>
        <dbReference type="SAM" id="MobiDB-lite"/>
    </source>
</evidence>
<reference evidence="3 4" key="1">
    <citation type="submission" date="2024-07" db="EMBL/GenBank/DDBJ databases">
        <authorList>
            <person name="Lee S."/>
            <person name="Kang M."/>
        </authorList>
    </citation>
    <scope>NUCLEOTIDE SEQUENCE [LARGE SCALE GENOMIC DNA]</scope>
    <source>
        <strain evidence="3 4">DS6</strain>
    </source>
</reference>
<accession>A0ABV3SWK6</accession>
<gene>
    <name evidence="3" type="ORF">AB3X52_06775</name>
</gene>